<gene>
    <name evidence="19" type="ORF">VTJ49DRAFT_1971</name>
</gene>
<dbReference type="PANTHER" id="PTHR37928">
    <property type="entry name" value="CFEM DOMAIN PROTEIN (AFU_ORTHOLOGUE AFUA_6G14090)"/>
    <property type="match status" value="1"/>
</dbReference>
<evidence type="ECO:0000256" key="9">
    <source>
        <dbReference type="ARBA" id="ARBA00022729"/>
    </source>
</evidence>
<accession>A0ABR3VNB7</accession>
<dbReference type="EMBL" id="JAZGSY010000018">
    <property type="protein sequence ID" value="KAL1843384.1"/>
    <property type="molecule type" value="Genomic_DNA"/>
</dbReference>
<evidence type="ECO:0000256" key="17">
    <source>
        <dbReference type="SAM" id="SignalP"/>
    </source>
</evidence>
<keyword evidence="13" id="KW-0325">Glycoprotein</keyword>
<evidence type="ECO:0000256" key="16">
    <source>
        <dbReference type="SAM" id="MobiDB-lite"/>
    </source>
</evidence>
<keyword evidence="6 15" id="KW-0349">Heme</keyword>
<protein>
    <recommendedName>
        <fullName evidence="18">CFEM domain-containing protein</fullName>
    </recommendedName>
</protein>
<keyword evidence="4" id="KW-1003">Cell membrane</keyword>
<evidence type="ECO:0000256" key="14">
    <source>
        <dbReference type="ARBA" id="ARBA00023288"/>
    </source>
</evidence>
<keyword evidence="8 15" id="KW-0479">Metal-binding</keyword>
<feature type="disulfide bond" evidence="15">
    <location>
        <begin position="43"/>
        <end position="50"/>
    </location>
</feature>
<feature type="disulfide bond" evidence="15">
    <location>
        <begin position="52"/>
        <end position="85"/>
    </location>
</feature>
<keyword evidence="11" id="KW-0472">Membrane</keyword>
<evidence type="ECO:0000256" key="6">
    <source>
        <dbReference type="ARBA" id="ARBA00022617"/>
    </source>
</evidence>
<keyword evidence="14" id="KW-0449">Lipoprotein</keyword>
<comment type="subcellular location">
    <subcellularLocation>
        <location evidence="1">Cell membrane</location>
        <topology evidence="1">Lipid-anchor</topology>
        <topology evidence="1">GPI-anchor</topology>
    </subcellularLocation>
    <subcellularLocation>
        <location evidence="2">Secreted</location>
    </subcellularLocation>
</comment>
<evidence type="ECO:0000256" key="7">
    <source>
        <dbReference type="ARBA" id="ARBA00022622"/>
    </source>
</evidence>
<evidence type="ECO:0000313" key="20">
    <source>
        <dbReference type="Proteomes" id="UP001583172"/>
    </source>
</evidence>
<organism evidence="19 20">
    <name type="scientific">Humicola insolens</name>
    <name type="common">Soft-rot fungus</name>
    <dbReference type="NCBI Taxonomy" id="85995"/>
    <lineage>
        <taxon>Eukaryota</taxon>
        <taxon>Fungi</taxon>
        <taxon>Dikarya</taxon>
        <taxon>Ascomycota</taxon>
        <taxon>Pezizomycotina</taxon>
        <taxon>Sordariomycetes</taxon>
        <taxon>Sordariomycetidae</taxon>
        <taxon>Sordariales</taxon>
        <taxon>Chaetomiaceae</taxon>
        <taxon>Mycothermus</taxon>
    </lineage>
</organism>
<dbReference type="PANTHER" id="PTHR37928:SF2">
    <property type="entry name" value="GPI ANCHORED CFEM DOMAIN PROTEIN (AFU_ORTHOLOGUE AFUA_6G10580)"/>
    <property type="match status" value="1"/>
</dbReference>
<evidence type="ECO:0000256" key="13">
    <source>
        <dbReference type="ARBA" id="ARBA00023180"/>
    </source>
</evidence>
<evidence type="ECO:0000313" key="19">
    <source>
        <dbReference type="EMBL" id="KAL1843384.1"/>
    </source>
</evidence>
<dbReference type="InterPro" id="IPR008427">
    <property type="entry name" value="Extracellular_membr_CFEM_dom"/>
</dbReference>
<dbReference type="InterPro" id="IPR051735">
    <property type="entry name" value="CFEM_domain"/>
</dbReference>
<evidence type="ECO:0000259" key="18">
    <source>
        <dbReference type="PROSITE" id="PS52012"/>
    </source>
</evidence>
<keyword evidence="10 15" id="KW-0408">Iron</keyword>
<feature type="domain" description="CFEM" evidence="18">
    <location>
        <begin position="1"/>
        <end position="113"/>
    </location>
</feature>
<feature type="chain" id="PRO_5046421194" description="CFEM domain-containing protein" evidence="17">
    <location>
        <begin position="19"/>
        <end position="170"/>
    </location>
</feature>
<feature type="region of interest" description="Disordered" evidence="16">
    <location>
        <begin position="102"/>
        <end position="149"/>
    </location>
</feature>
<keyword evidence="5" id="KW-0964">Secreted</keyword>
<reference evidence="19 20" key="1">
    <citation type="journal article" date="2024" name="Commun. Biol.">
        <title>Comparative genomic analysis of thermophilic fungi reveals convergent evolutionary adaptations and gene losses.</title>
        <authorList>
            <person name="Steindorff A.S."/>
            <person name="Aguilar-Pontes M.V."/>
            <person name="Robinson A.J."/>
            <person name="Andreopoulos B."/>
            <person name="LaButti K."/>
            <person name="Kuo A."/>
            <person name="Mondo S."/>
            <person name="Riley R."/>
            <person name="Otillar R."/>
            <person name="Haridas S."/>
            <person name="Lipzen A."/>
            <person name="Grimwood J."/>
            <person name="Schmutz J."/>
            <person name="Clum A."/>
            <person name="Reid I.D."/>
            <person name="Moisan M.C."/>
            <person name="Butler G."/>
            <person name="Nguyen T.T.M."/>
            <person name="Dewar K."/>
            <person name="Conant G."/>
            <person name="Drula E."/>
            <person name="Henrissat B."/>
            <person name="Hansel C."/>
            <person name="Singer S."/>
            <person name="Hutchinson M.I."/>
            <person name="de Vries R.P."/>
            <person name="Natvig D.O."/>
            <person name="Powell A.J."/>
            <person name="Tsang A."/>
            <person name="Grigoriev I.V."/>
        </authorList>
    </citation>
    <scope>NUCLEOTIDE SEQUENCE [LARGE SCALE GENOMIC DNA]</scope>
    <source>
        <strain evidence="19 20">CBS 620.91</strain>
    </source>
</reference>
<keyword evidence="7" id="KW-0336">GPI-anchor</keyword>
<keyword evidence="9 17" id="KW-0732">Signal</keyword>
<dbReference type="Pfam" id="PF05730">
    <property type="entry name" value="CFEM"/>
    <property type="match status" value="1"/>
</dbReference>
<dbReference type="Proteomes" id="UP001583172">
    <property type="component" value="Unassembled WGS sequence"/>
</dbReference>
<proteinExistence type="inferred from homology"/>
<feature type="signal peptide" evidence="17">
    <location>
        <begin position="1"/>
        <end position="18"/>
    </location>
</feature>
<dbReference type="SMART" id="SM00747">
    <property type="entry name" value="CFEM"/>
    <property type="match status" value="1"/>
</dbReference>
<dbReference type="PROSITE" id="PS52012">
    <property type="entry name" value="CFEM"/>
    <property type="match status" value="1"/>
</dbReference>
<evidence type="ECO:0000256" key="10">
    <source>
        <dbReference type="ARBA" id="ARBA00023004"/>
    </source>
</evidence>
<comment type="similarity">
    <text evidence="3">Belongs to the RBT5 family.</text>
</comment>
<evidence type="ECO:0000256" key="1">
    <source>
        <dbReference type="ARBA" id="ARBA00004609"/>
    </source>
</evidence>
<evidence type="ECO:0000256" key="11">
    <source>
        <dbReference type="ARBA" id="ARBA00023136"/>
    </source>
</evidence>
<keyword evidence="12 15" id="KW-1015">Disulfide bond</keyword>
<feature type="compositionally biased region" description="Low complexity" evidence="16">
    <location>
        <begin position="102"/>
        <end position="144"/>
    </location>
</feature>
<feature type="binding site" description="axial binding residue" evidence="15">
    <location>
        <position position="47"/>
    </location>
    <ligand>
        <name>heme</name>
        <dbReference type="ChEBI" id="CHEBI:30413"/>
    </ligand>
    <ligandPart>
        <name>Fe</name>
        <dbReference type="ChEBI" id="CHEBI:18248"/>
    </ligandPart>
</feature>
<evidence type="ECO:0000256" key="8">
    <source>
        <dbReference type="ARBA" id="ARBA00022723"/>
    </source>
</evidence>
<sequence length="170" mass="16570">MKVLASLTTLALAGTAVAQGAPQLPPCAQDCATGFLDAGIGDCGRGDVKCICSNGEFLDQIACCLVGVCSSEDQTKAVEFALQLCRGFDVNDLPSSVTCATAAPSTDTTAAPTATDDDAAPTTDAPTTSAPTSADAAATTETSSNLGPRPTAAAAGLGAIGGIMAAVALL</sequence>
<comment type="caution">
    <text evidence="19">The sequence shown here is derived from an EMBL/GenBank/DDBJ whole genome shotgun (WGS) entry which is preliminary data.</text>
</comment>
<keyword evidence="20" id="KW-1185">Reference proteome</keyword>
<evidence type="ECO:0000256" key="2">
    <source>
        <dbReference type="ARBA" id="ARBA00004613"/>
    </source>
</evidence>
<evidence type="ECO:0000256" key="5">
    <source>
        <dbReference type="ARBA" id="ARBA00022525"/>
    </source>
</evidence>
<evidence type="ECO:0000256" key="12">
    <source>
        <dbReference type="ARBA" id="ARBA00023157"/>
    </source>
</evidence>
<evidence type="ECO:0000256" key="4">
    <source>
        <dbReference type="ARBA" id="ARBA00022475"/>
    </source>
</evidence>
<evidence type="ECO:0000256" key="3">
    <source>
        <dbReference type="ARBA" id="ARBA00010031"/>
    </source>
</evidence>
<name>A0ABR3VNB7_HUMIN</name>
<comment type="caution">
    <text evidence="15">Lacks conserved residue(s) required for the propagation of feature annotation.</text>
</comment>
<evidence type="ECO:0000256" key="15">
    <source>
        <dbReference type="PROSITE-ProRule" id="PRU01356"/>
    </source>
</evidence>